<evidence type="ECO:0000259" key="4">
    <source>
        <dbReference type="PROSITE" id="PS50892"/>
    </source>
</evidence>
<keyword evidence="1" id="KW-0813">Transport</keyword>
<dbReference type="Gene3D" id="1.20.5.110">
    <property type="match status" value="1"/>
</dbReference>
<keyword evidence="1" id="KW-0653">Protein transport</keyword>
<evidence type="ECO:0000256" key="1">
    <source>
        <dbReference type="ARBA" id="ARBA00022927"/>
    </source>
</evidence>
<comment type="function">
    <text evidence="2">Involved in the targeting and/or fusion of transport vesicles to their target membrane.</text>
</comment>
<dbReference type="GO" id="GO:0015031">
    <property type="term" value="P:protein transport"/>
    <property type="evidence" value="ECO:0007669"/>
    <property type="project" value="UniProtKB-KW"/>
</dbReference>
<dbReference type="STRING" id="3818.A0A445EL81"/>
<sequence>MMLKLLITERRRETSTTQVQTFCYDLFASPDNLQLQQGIPVISKWLIYNQFKFVASKGIKLGGIGSVRGYGKRAIGSGRSCPLPLILTIMVDNIEKILERGDRIELLIDKTATTQDSAFHFRKQSKFRRALWMKNLKLL</sequence>
<feature type="domain" description="V-SNARE coiled-coil homology" evidence="4">
    <location>
        <begin position="75"/>
        <end position="134"/>
    </location>
</feature>
<comment type="caution">
    <text evidence="5">The sequence shown here is derived from an EMBL/GenBank/DDBJ whole genome shotgun (WGS) entry which is preliminary data.</text>
</comment>
<proteinExistence type="predicted"/>
<dbReference type="AlphaFoldDB" id="A0A445EL81"/>
<dbReference type="PANTHER" id="PTHR21136:SF214">
    <property type="entry name" value="VESICLE-ASSOCIATED MEMBRANE PROTEIN 714"/>
    <property type="match status" value="1"/>
</dbReference>
<dbReference type="PRINTS" id="PR00219">
    <property type="entry name" value="SYNAPTOBREVN"/>
</dbReference>
<keyword evidence="3" id="KW-0175">Coiled coil</keyword>
<accession>A0A445EL81</accession>
<reference evidence="5 6" key="1">
    <citation type="submission" date="2019-01" db="EMBL/GenBank/DDBJ databases">
        <title>Sequencing of cultivated peanut Arachis hypogaea provides insights into genome evolution and oil improvement.</title>
        <authorList>
            <person name="Chen X."/>
        </authorList>
    </citation>
    <scope>NUCLEOTIDE SEQUENCE [LARGE SCALE GENOMIC DNA]</scope>
    <source>
        <strain evidence="6">cv. Fuhuasheng</strain>
        <tissue evidence="5">Leaves</tissue>
    </source>
</reference>
<dbReference type="EMBL" id="SDMP01000001">
    <property type="protein sequence ID" value="RYR76122.1"/>
    <property type="molecule type" value="Genomic_DNA"/>
</dbReference>
<dbReference type="PROSITE" id="PS50892">
    <property type="entry name" value="V_SNARE"/>
    <property type="match status" value="1"/>
</dbReference>
<dbReference type="InterPro" id="IPR051097">
    <property type="entry name" value="Synaptobrevin-like_transport"/>
</dbReference>
<evidence type="ECO:0000313" key="6">
    <source>
        <dbReference type="Proteomes" id="UP000289738"/>
    </source>
</evidence>
<protein>
    <recommendedName>
        <fullName evidence="4">V-SNARE coiled-coil homology domain-containing protein</fullName>
    </recommendedName>
</protein>
<name>A0A445EL81_ARAHY</name>
<dbReference type="InterPro" id="IPR042855">
    <property type="entry name" value="V_SNARE_CC"/>
</dbReference>
<dbReference type="GO" id="GO:0016020">
    <property type="term" value="C:membrane"/>
    <property type="evidence" value="ECO:0007669"/>
    <property type="project" value="InterPro"/>
</dbReference>
<keyword evidence="6" id="KW-1185">Reference proteome</keyword>
<dbReference type="Proteomes" id="UP000289738">
    <property type="component" value="Chromosome A01"/>
</dbReference>
<evidence type="ECO:0000256" key="2">
    <source>
        <dbReference type="ARBA" id="ARBA00037493"/>
    </source>
</evidence>
<dbReference type="SUPFAM" id="SSF58038">
    <property type="entry name" value="SNARE fusion complex"/>
    <property type="match status" value="1"/>
</dbReference>
<organism evidence="5 6">
    <name type="scientific">Arachis hypogaea</name>
    <name type="common">Peanut</name>
    <dbReference type="NCBI Taxonomy" id="3818"/>
    <lineage>
        <taxon>Eukaryota</taxon>
        <taxon>Viridiplantae</taxon>
        <taxon>Streptophyta</taxon>
        <taxon>Embryophyta</taxon>
        <taxon>Tracheophyta</taxon>
        <taxon>Spermatophyta</taxon>
        <taxon>Magnoliopsida</taxon>
        <taxon>eudicotyledons</taxon>
        <taxon>Gunneridae</taxon>
        <taxon>Pentapetalae</taxon>
        <taxon>rosids</taxon>
        <taxon>fabids</taxon>
        <taxon>Fabales</taxon>
        <taxon>Fabaceae</taxon>
        <taxon>Papilionoideae</taxon>
        <taxon>50 kb inversion clade</taxon>
        <taxon>dalbergioids sensu lato</taxon>
        <taxon>Dalbergieae</taxon>
        <taxon>Pterocarpus clade</taxon>
        <taxon>Arachis</taxon>
    </lineage>
</organism>
<dbReference type="InterPro" id="IPR001388">
    <property type="entry name" value="Synaptobrevin-like"/>
</dbReference>
<dbReference type="GO" id="GO:0005737">
    <property type="term" value="C:cytoplasm"/>
    <property type="evidence" value="ECO:0007669"/>
    <property type="project" value="UniProtKB-ARBA"/>
</dbReference>
<dbReference type="Pfam" id="PF00957">
    <property type="entry name" value="Synaptobrevin"/>
    <property type="match status" value="1"/>
</dbReference>
<dbReference type="PANTHER" id="PTHR21136">
    <property type="entry name" value="SNARE PROTEINS"/>
    <property type="match status" value="1"/>
</dbReference>
<gene>
    <name evidence="5" type="ORF">Ahy_A01g000720</name>
</gene>
<dbReference type="PROSITE" id="PS00417">
    <property type="entry name" value="SYNAPTOBREVIN"/>
    <property type="match status" value="1"/>
</dbReference>
<evidence type="ECO:0000313" key="5">
    <source>
        <dbReference type="EMBL" id="RYR76122.1"/>
    </source>
</evidence>
<dbReference type="GO" id="GO:0016192">
    <property type="term" value="P:vesicle-mediated transport"/>
    <property type="evidence" value="ECO:0007669"/>
    <property type="project" value="InterPro"/>
</dbReference>
<evidence type="ECO:0000256" key="3">
    <source>
        <dbReference type="PROSITE-ProRule" id="PRU00290"/>
    </source>
</evidence>